<keyword evidence="2" id="KW-0472">Membrane</keyword>
<organism evidence="3 4">
    <name type="scientific">Prymnesium parvum</name>
    <name type="common">Toxic golden alga</name>
    <dbReference type="NCBI Taxonomy" id="97485"/>
    <lineage>
        <taxon>Eukaryota</taxon>
        <taxon>Haptista</taxon>
        <taxon>Haptophyta</taxon>
        <taxon>Prymnesiophyceae</taxon>
        <taxon>Prymnesiales</taxon>
        <taxon>Prymnesiaceae</taxon>
        <taxon>Prymnesium</taxon>
    </lineage>
</organism>
<feature type="transmembrane region" description="Helical" evidence="2">
    <location>
        <begin position="322"/>
        <end position="342"/>
    </location>
</feature>
<feature type="compositionally biased region" description="Pro residues" evidence="1">
    <location>
        <begin position="17"/>
        <end position="26"/>
    </location>
</feature>
<evidence type="ECO:0000256" key="2">
    <source>
        <dbReference type="SAM" id="Phobius"/>
    </source>
</evidence>
<keyword evidence="2" id="KW-0812">Transmembrane</keyword>
<feature type="transmembrane region" description="Helical" evidence="2">
    <location>
        <begin position="417"/>
        <end position="437"/>
    </location>
</feature>
<dbReference type="EMBL" id="JBGBPQ010000033">
    <property type="protein sequence ID" value="KAL1495167.1"/>
    <property type="molecule type" value="Genomic_DNA"/>
</dbReference>
<keyword evidence="2" id="KW-1133">Transmembrane helix</keyword>
<feature type="transmembrane region" description="Helical" evidence="2">
    <location>
        <begin position="394"/>
        <end position="410"/>
    </location>
</feature>
<evidence type="ECO:0008006" key="5">
    <source>
        <dbReference type="Google" id="ProtNLM"/>
    </source>
</evidence>
<name>A0AB34I9R6_PRYPA</name>
<accession>A0AB34I9R6</accession>
<keyword evidence="4" id="KW-1185">Reference proteome</keyword>
<evidence type="ECO:0000256" key="1">
    <source>
        <dbReference type="SAM" id="MobiDB-lite"/>
    </source>
</evidence>
<evidence type="ECO:0000313" key="3">
    <source>
        <dbReference type="EMBL" id="KAL1495167.1"/>
    </source>
</evidence>
<gene>
    <name evidence="3" type="ORF">AB1Y20_017032</name>
</gene>
<reference evidence="3 4" key="1">
    <citation type="journal article" date="2024" name="Science">
        <title>Giant polyketide synthase enzymes in the biosynthesis of giant marine polyether toxins.</title>
        <authorList>
            <person name="Fallon T.R."/>
            <person name="Shende V.V."/>
            <person name="Wierzbicki I.H."/>
            <person name="Pendleton A.L."/>
            <person name="Watervoot N.F."/>
            <person name="Auber R.P."/>
            <person name="Gonzalez D.J."/>
            <person name="Wisecaver J.H."/>
            <person name="Moore B.S."/>
        </authorList>
    </citation>
    <scope>NUCLEOTIDE SEQUENCE [LARGE SCALE GENOMIC DNA]</scope>
    <source>
        <strain evidence="3 4">12B1</strain>
    </source>
</reference>
<proteinExistence type="predicted"/>
<feature type="region of interest" description="Disordered" evidence="1">
    <location>
        <begin position="1"/>
        <end position="46"/>
    </location>
</feature>
<feature type="compositionally biased region" description="Low complexity" evidence="1">
    <location>
        <begin position="27"/>
        <end position="46"/>
    </location>
</feature>
<feature type="transmembrane region" description="Helical" evidence="2">
    <location>
        <begin position="477"/>
        <end position="496"/>
    </location>
</feature>
<comment type="caution">
    <text evidence="3">The sequence shown here is derived from an EMBL/GenBank/DDBJ whole genome shotgun (WGS) entry which is preliminary data.</text>
</comment>
<dbReference type="AlphaFoldDB" id="A0AB34I9R6"/>
<sequence>MRCARTLRESGLHDPPASRPTTPPSPWFLRRSSSSASSHSPAPRLSVPLRDLRGRLELRRIKLTGVRPLAVAAELSNSLNRRWSAPNPSPTRRPSVVLLRRCSAASPWRHRTQKLVHKEPSLSARNTTVSESAADAEEYSDTSLGAYPRNVKRLLRECSCRRRKQRQRRESEPGRISFNAITHSLNAPIPASPSRHCSITSDHSSLEFSNSTDRSIHRGHSLQSTLASYITPEESDHDLLSKDAMPEVFSMEMNRKIRKELFQQSFYTNRFHGSPSAIHAEASFHAFVTKHQLPIVARRLSRLSLVYVAVTLADAVNNSRSAWFVVVKVVIPASLLSLTALACNLRQTKRWWRLYVMMSAVGSYGSIAASDWVLHEEFVYWSSYRKDNNSMWQLIWFLLCACLSSLFLALDMVLSWVLLLLLWLCYAVNGAALWLVWFHESNQPSFSFSDVIEGWPSVNLSENATHTDGGRGVSFRGHLDCLLASILTVVMLLGSIRRMNRTDRLSFVNQHVLHMLWSKQQGQLEGREVELLALFSNPCVTSDLRSSIQAGLRPLHLGQELKFLLRAVPKQFVSVEPAAALSDAAQAVKEHNPRILLFSGHSFMGTLAFELPDGRIDLPQPSQFIHLLQADVAPRLQCVFLNGCCTAELGYQIVQEIPELMVICWSTITEDASARVFAQGFYDAVGAFIADGDSVQLELAFWAGLERFRKEDYRLGDPEAFLHPPGHPHLRHLPQPNCDGCHPPVHGCVVLFKNHRGQVHRLRMGTKDRLAHEDPAVSPRTAWLPASLDEIADGSFLAHLHLHANPPGEPDSPFFGGGRRLSVSAPTRVVAYPHRGDDSPIGAMCTARPVAAESSSTSIFCGADSDYEAAVSDMELSEERGV</sequence>
<evidence type="ECO:0000313" key="4">
    <source>
        <dbReference type="Proteomes" id="UP001515480"/>
    </source>
</evidence>
<protein>
    <recommendedName>
        <fullName evidence="5">CHAT domain-containing protein</fullName>
    </recommendedName>
</protein>
<feature type="transmembrane region" description="Helical" evidence="2">
    <location>
        <begin position="354"/>
        <end position="374"/>
    </location>
</feature>
<feature type="compositionally biased region" description="Basic and acidic residues" evidence="1">
    <location>
        <begin position="1"/>
        <end position="12"/>
    </location>
</feature>
<dbReference type="Proteomes" id="UP001515480">
    <property type="component" value="Unassembled WGS sequence"/>
</dbReference>